<dbReference type="InterPro" id="IPR003779">
    <property type="entry name" value="CMD-like"/>
</dbReference>
<dbReference type="GO" id="GO:0051920">
    <property type="term" value="F:peroxiredoxin activity"/>
    <property type="evidence" value="ECO:0007669"/>
    <property type="project" value="InterPro"/>
</dbReference>
<accession>A0A448UXS1</accession>
<dbReference type="PANTHER" id="PTHR33570">
    <property type="entry name" value="4-CARBOXYMUCONOLACTONE DECARBOXYLASE FAMILY PROTEIN"/>
    <property type="match status" value="1"/>
</dbReference>
<feature type="domain" description="Carboxymuconolactone decarboxylase-like" evidence="1">
    <location>
        <begin position="36"/>
        <end position="120"/>
    </location>
</feature>
<dbReference type="InterPro" id="IPR052512">
    <property type="entry name" value="4CMD/NDH-1_regulator"/>
</dbReference>
<reference evidence="2 3" key="1">
    <citation type="submission" date="2018-12" db="EMBL/GenBank/DDBJ databases">
        <authorList>
            <consortium name="Pathogen Informatics"/>
        </authorList>
    </citation>
    <scope>NUCLEOTIDE SEQUENCE [LARGE SCALE GENOMIC DNA]</scope>
    <source>
        <strain evidence="2 3">NCTC10918</strain>
    </source>
</reference>
<dbReference type="Gene3D" id="1.20.1290.10">
    <property type="entry name" value="AhpD-like"/>
    <property type="match status" value="2"/>
</dbReference>
<dbReference type="SUPFAM" id="SSF69118">
    <property type="entry name" value="AhpD-like"/>
    <property type="match status" value="1"/>
</dbReference>
<evidence type="ECO:0000313" key="2">
    <source>
        <dbReference type="EMBL" id="VEJ30654.1"/>
    </source>
</evidence>
<dbReference type="STRING" id="762948.HMPREF0733_10823"/>
<feature type="domain" description="Carboxymuconolactone decarboxylase-like" evidence="1">
    <location>
        <begin position="170"/>
        <end position="253"/>
    </location>
</feature>
<protein>
    <submittedName>
        <fullName evidence="2">4-carboxymuconolactone decarboxylase</fullName>
    </submittedName>
</protein>
<dbReference type="EMBL" id="LR134521">
    <property type="protein sequence ID" value="VEJ30654.1"/>
    <property type="molecule type" value="Genomic_DNA"/>
</dbReference>
<sequence length="262" mass="28339">MAAENNERYLRGKEVLARVEQNPHGSILDSLASFSPDLERFVVEFGYADVFDREGLSDQSRQLITISALAALGNAAPQLEFHINGALNVGCSPEQIIETFIHVTIYAGFPAALNAVSVARKVFTERGIDLNLDTHSTEPAKRFEVGSSYLERVDGAGGEAVVESLQDIAPDLGRYIVEYSFGDVYSRPGLSLWERELVSVAACSALGTCVPQLHVHINGFLNVGGTQDELVELMIQIAVYAGFPAALNAIASLRKVLTENNA</sequence>
<gene>
    <name evidence="2" type="ORF">NCTC10918_01938</name>
</gene>
<dbReference type="Pfam" id="PF02627">
    <property type="entry name" value="CMD"/>
    <property type="match status" value="2"/>
</dbReference>
<dbReference type="Proteomes" id="UP000270988">
    <property type="component" value="Chromosome"/>
</dbReference>
<dbReference type="InterPro" id="IPR029032">
    <property type="entry name" value="AhpD-like"/>
</dbReference>
<name>A0A448UXS1_9MICC</name>
<evidence type="ECO:0000313" key="3">
    <source>
        <dbReference type="Proteomes" id="UP000270988"/>
    </source>
</evidence>
<dbReference type="PANTHER" id="PTHR33570:SF10">
    <property type="entry name" value="GAMMA-CARBOXYMUCONOLACTONE DECARBOXYLASE"/>
    <property type="match status" value="1"/>
</dbReference>
<dbReference type="AlphaFoldDB" id="A0A448UXS1"/>
<proteinExistence type="predicted"/>
<organism evidence="2 3">
    <name type="scientific">Rothia dentocariosa</name>
    <dbReference type="NCBI Taxonomy" id="2047"/>
    <lineage>
        <taxon>Bacteria</taxon>
        <taxon>Bacillati</taxon>
        <taxon>Actinomycetota</taxon>
        <taxon>Actinomycetes</taxon>
        <taxon>Micrococcales</taxon>
        <taxon>Micrococcaceae</taxon>
        <taxon>Rothia</taxon>
    </lineage>
</organism>
<evidence type="ECO:0000259" key="1">
    <source>
        <dbReference type="Pfam" id="PF02627"/>
    </source>
</evidence>